<dbReference type="Pfam" id="PF00096">
    <property type="entry name" value="zf-C2H2"/>
    <property type="match status" value="3"/>
</dbReference>
<protein>
    <recommendedName>
        <fullName evidence="11">Zinc finger protein</fullName>
    </recommendedName>
</protein>
<dbReference type="Proteomes" id="UP001107558">
    <property type="component" value="Chromosome 1"/>
</dbReference>
<dbReference type="GO" id="GO:0008270">
    <property type="term" value="F:zinc ion binding"/>
    <property type="evidence" value="ECO:0007669"/>
    <property type="project" value="UniProtKB-UniRule"/>
</dbReference>
<evidence type="ECO:0000259" key="8">
    <source>
        <dbReference type="PROSITE" id="PS51915"/>
    </source>
</evidence>
<organism evidence="9 10">
    <name type="scientific">Polypedilum vanderplanki</name>
    <name type="common">Sleeping chironomid midge</name>
    <dbReference type="NCBI Taxonomy" id="319348"/>
    <lineage>
        <taxon>Eukaryota</taxon>
        <taxon>Metazoa</taxon>
        <taxon>Ecdysozoa</taxon>
        <taxon>Arthropoda</taxon>
        <taxon>Hexapoda</taxon>
        <taxon>Insecta</taxon>
        <taxon>Pterygota</taxon>
        <taxon>Neoptera</taxon>
        <taxon>Endopterygota</taxon>
        <taxon>Diptera</taxon>
        <taxon>Nematocera</taxon>
        <taxon>Chironomoidea</taxon>
        <taxon>Chironomidae</taxon>
        <taxon>Chironominae</taxon>
        <taxon>Polypedilum</taxon>
        <taxon>Polypedilum</taxon>
    </lineage>
</organism>
<dbReference type="PROSITE" id="PS00028">
    <property type="entry name" value="ZINC_FINGER_C2H2_1"/>
    <property type="match status" value="6"/>
</dbReference>
<evidence type="ECO:0000256" key="1">
    <source>
        <dbReference type="ARBA" id="ARBA00022723"/>
    </source>
</evidence>
<dbReference type="GO" id="GO:0000981">
    <property type="term" value="F:DNA-binding transcription factor activity, RNA polymerase II-specific"/>
    <property type="evidence" value="ECO:0007669"/>
    <property type="project" value="TreeGrafter"/>
</dbReference>
<gene>
    <name evidence="9" type="ORF">PVAND_013004</name>
</gene>
<dbReference type="EMBL" id="JADBJN010000001">
    <property type="protein sequence ID" value="KAG5683739.1"/>
    <property type="molecule type" value="Genomic_DNA"/>
</dbReference>
<feature type="binding site" evidence="6">
    <location>
        <position position="8"/>
    </location>
    <ligand>
        <name>Zn(2+)</name>
        <dbReference type="ChEBI" id="CHEBI:29105"/>
    </ligand>
</feature>
<dbReference type="SUPFAM" id="SSF57716">
    <property type="entry name" value="Glucocorticoid receptor-like (DNA-binding domain)"/>
    <property type="match status" value="1"/>
</dbReference>
<evidence type="ECO:0000259" key="7">
    <source>
        <dbReference type="PROSITE" id="PS50157"/>
    </source>
</evidence>
<accession>A0A9J6CQ50</accession>
<reference evidence="9" key="1">
    <citation type="submission" date="2021-03" db="EMBL/GenBank/DDBJ databases">
        <title>Chromosome level genome of the anhydrobiotic midge Polypedilum vanderplanki.</title>
        <authorList>
            <person name="Yoshida Y."/>
            <person name="Kikawada T."/>
            <person name="Gusev O."/>
        </authorList>
    </citation>
    <scope>NUCLEOTIDE SEQUENCE</scope>
    <source>
        <strain evidence="9">NIAS01</strain>
        <tissue evidence="9">Whole body or cell culture</tissue>
    </source>
</reference>
<feature type="domain" description="C2H2-type" evidence="7">
    <location>
        <begin position="330"/>
        <end position="358"/>
    </location>
</feature>
<dbReference type="Gene3D" id="3.30.160.60">
    <property type="entry name" value="Classic Zinc Finger"/>
    <property type="match status" value="3"/>
</dbReference>
<sequence length="386" mass="45674">MSNSGRMCRICVKEKAPLVSILENNPLNLQEKLLKLLKIKVSEESLLPKQLCLECLSKLNQFNEFYVQTHENQVILQVIFGEKFETINEYKDIKTAIKCEQKSTQTDIMKEATQPSETYILIENISSENQSNNFIEETIFEGDETSQDTKMEIEQQFTIIEEEIKESKPFIRETNSDVKSRRKFDRFDCYLCQKQLTGNFQFLKHFATDHPKDEIRYQCYLCQNFVKKYRSYTRHIESHTEKRFECDICNLKFSQKITLITHLSSHSNVKKYECKDCSLSFKQNSSLFKHRKQKHSSEVPSCQECNRTFVNKETYQQHLKSKHNQQMKDISCTECDKKFASKSALSYHRLSNHSKINEQLKCENCMDEFKNRIILARHKKKCTKNT</sequence>
<dbReference type="Gene3D" id="3.40.1800.20">
    <property type="match status" value="1"/>
</dbReference>
<dbReference type="SMART" id="SM00355">
    <property type="entry name" value="ZnF_C2H2"/>
    <property type="match status" value="7"/>
</dbReference>
<feature type="binding site" evidence="6">
    <location>
        <position position="52"/>
    </location>
    <ligand>
        <name>Zn(2+)</name>
        <dbReference type="ChEBI" id="CHEBI:29105"/>
    </ligand>
</feature>
<dbReference type="InterPro" id="IPR022755">
    <property type="entry name" value="Znf_C2H2_jaz"/>
</dbReference>
<dbReference type="InterPro" id="IPR036236">
    <property type="entry name" value="Znf_C2H2_sf"/>
</dbReference>
<evidence type="ECO:0000256" key="2">
    <source>
        <dbReference type="ARBA" id="ARBA00022737"/>
    </source>
</evidence>
<dbReference type="InterPro" id="IPR012934">
    <property type="entry name" value="Znf_AD"/>
</dbReference>
<dbReference type="GO" id="GO:0005634">
    <property type="term" value="C:nucleus"/>
    <property type="evidence" value="ECO:0007669"/>
    <property type="project" value="InterPro"/>
</dbReference>
<dbReference type="SUPFAM" id="SSF57667">
    <property type="entry name" value="beta-beta-alpha zinc fingers"/>
    <property type="match status" value="2"/>
</dbReference>
<dbReference type="GO" id="GO:0000977">
    <property type="term" value="F:RNA polymerase II transcription regulatory region sequence-specific DNA binding"/>
    <property type="evidence" value="ECO:0007669"/>
    <property type="project" value="TreeGrafter"/>
</dbReference>
<dbReference type="PROSITE" id="PS51915">
    <property type="entry name" value="ZAD"/>
    <property type="match status" value="1"/>
</dbReference>
<evidence type="ECO:0000256" key="6">
    <source>
        <dbReference type="PROSITE-ProRule" id="PRU01263"/>
    </source>
</evidence>
<dbReference type="PROSITE" id="PS50157">
    <property type="entry name" value="ZINC_FINGER_C2H2_2"/>
    <property type="match status" value="5"/>
</dbReference>
<dbReference type="Pfam" id="PF07776">
    <property type="entry name" value="zf-AD"/>
    <property type="match status" value="1"/>
</dbReference>
<dbReference type="SMART" id="SM00868">
    <property type="entry name" value="zf-AD"/>
    <property type="match status" value="1"/>
</dbReference>
<evidence type="ECO:0000256" key="5">
    <source>
        <dbReference type="PROSITE-ProRule" id="PRU00042"/>
    </source>
</evidence>
<proteinExistence type="predicted"/>
<feature type="domain" description="C2H2-type" evidence="7">
    <location>
        <begin position="244"/>
        <end position="271"/>
    </location>
</feature>
<dbReference type="AlphaFoldDB" id="A0A9J6CQ50"/>
<feature type="binding site" evidence="6">
    <location>
        <position position="11"/>
    </location>
    <ligand>
        <name>Zn(2+)</name>
        <dbReference type="ChEBI" id="CHEBI:29105"/>
    </ligand>
</feature>
<keyword evidence="1 6" id="KW-0479">Metal-binding</keyword>
<dbReference type="OrthoDB" id="654211at2759"/>
<keyword evidence="4 6" id="KW-0862">Zinc</keyword>
<feature type="domain" description="C2H2-type" evidence="7">
    <location>
        <begin position="272"/>
        <end position="300"/>
    </location>
</feature>
<dbReference type="PANTHER" id="PTHR24379:SF127">
    <property type="entry name" value="BLOODY FINGERS-RELATED"/>
    <property type="match status" value="1"/>
</dbReference>
<evidence type="ECO:0000256" key="3">
    <source>
        <dbReference type="ARBA" id="ARBA00022771"/>
    </source>
</evidence>
<comment type="caution">
    <text evidence="9">The sequence shown here is derived from an EMBL/GenBank/DDBJ whole genome shotgun (WGS) entry which is preliminary data.</text>
</comment>
<evidence type="ECO:0000313" key="9">
    <source>
        <dbReference type="EMBL" id="KAG5683739.1"/>
    </source>
</evidence>
<keyword evidence="3 5" id="KW-0863">Zinc-finger</keyword>
<evidence type="ECO:0000313" key="10">
    <source>
        <dbReference type="Proteomes" id="UP001107558"/>
    </source>
</evidence>
<feature type="domain" description="C2H2-type" evidence="7">
    <location>
        <begin position="300"/>
        <end position="328"/>
    </location>
</feature>
<dbReference type="PANTHER" id="PTHR24379">
    <property type="entry name" value="KRAB AND ZINC FINGER DOMAIN-CONTAINING"/>
    <property type="match status" value="1"/>
</dbReference>
<keyword evidence="10" id="KW-1185">Reference proteome</keyword>
<evidence type="ECO:0008006" key="11">
    <source>
        <dbReference type="Google" id="ProtNLM"/>
    </source>
</evidence>
<feature type="domain" description="ZAD" evidence="8">
    <location>
        <begin position="6"/>
        <end position="79"/>
    </location>
</feature>
<dbReference type="Pfam" id="PF12171">
    <property type="entry name" value="zf-C2H2_jaz"/>
    <property type="match status" value="1"/>
</dbReference>
<feature type="domain" description="C2H2-type" evidence="7">
    <location>
        <begin position="217"/>
        <end position="244"/>
    </location>
</feature>
<name>A0A9J6CQ50_POLVA</name>
<dbReference type="InterPro" id="IPR013087">
    <property type="entry name" value="Znf_C2H2_type"/>
</dbReference>
<feature type="binding site" evidence="6">
    <location>
        <position position="55"/>
    </location>
    <ligand>
        <name>Zn(2+)</name>
        <dbReference type="ChEBI" id="CHEBI:29105"/>
    </ligand>
</feature>
<keyword evidence="2" id="KW-0677">Repeat</keyword>
<evidence type="ECO:0000256" key="4">
    <source>
        <dbReference type="ARBA" id="ARBA00022833"/>
    </source>
</evidence>